<sequence length="284" mass="31021">MLDDLQFGVFGPLTIRRNGRAVEIPQAKHRVLVAALLLRANRPVTSEELMQQLWGNDPPPTARKTLQGYIARLRKVLGAEVVVSRASGYAIVTDGDRLDLDRFNHALRQAETVDDPAERARLFRSAMDEAGGTPLVDVPSEYLRQGDGAALVERWLNATENWADAEMAVGRHAEVLPRLRALVSEHPFRESAWSRLMKALYQAGRQAEALGTYQEARRVLADELGVDPGQELRAAHRQILAGPAADEGDGSGSPRPSTRSATRSLPSPSRRASPSSPVRTSSPG</sequence>
<evidence type="ECO:0000256" key="4">
    <source>
        <dbReference type="ARBA" id="ARBA00023125"/>
    </source>
</evidence>
<feature type="domain" description="OmpR/PhoB-type" evidence="8">
    <location>
        <begin position="1"/>
        <end position="93"/>
    </location>
</feature>
<dbReference type="InterPro" id="IPR016032">
    <property type="entry name" value="Sig_transdc_resp-reg_C-effctor"/>
</dbReference>
<comment type="caution">
    <text evidence="9">The sequence shown here is derived from an EMBL/GenBank/DDBJ whole genome shotgun (WGS) entry which is preliminary data.</text>
</comment>
<protein>
    <submittedName>
        <fullName evidence="9">BTAD domain-containing putative transcriptional regulator</fullName>
    </submittedName>
</protein>
<dbReference type="PANTHER" id="PTHR35807:SF1">
    <property type="entry name" value="TRANSCRIPTIONAL REGULATOR REDD"/>
    <property type="match status" value="1"/>
</dbReference>
<comment type="similarity">
    <text evidence="1">Belongs to the AfsR/DnrI/RedD regulatory family.</text>
</comment>
<evidence type="ECO:0000256" key="7">
    <source>
        <dbReference type="SAM" id="MobiDB-lite"/>
    </source>
</evidence>
<dbReference type="InterPro" id="IPR011990">
    <property type="entry name" value="TPR-like_helical_dom_sf"/>
</dbReference>
<gene>
    <name evidence="9" type="ORF">WKI68_25810</name>
</gene>
<dbReference type="PANTHER" id="PTHR35807">
    <property type="entry name" value="TRANSCRIPTIONAL REGULATOR REDD-RELATED"/>
    <property type="match status" value="1"/>
</dbReference>
<feature type="region of interest" description="Disordered" evidence="7">
    <location>
        <begin position="240"/>
        <end position="284"/>
    </location>
</feature>
<dbReference type="SUPFAM" id="SSF48452">
    <property type="entry name" value="TPR-like"/>
    <property type="match status" value="1"/>
</dbReference>
<feature type="DNA-binding region" description="OmpR/PhoB-type" evidence="6">
    <location>
        <begin position="1"/>
        <end position="93"/>
    </location>
</feature>
<dbReference type="SMART" id="SM01043">
    <property type="entry name" value="BTAD"/>
    <property type="match status" value="1"/>
</dbReference>
<accession>A0ABU8U7K5</accession>
<dbReference type="SMART" id="SM00862">
    <property type="entry name" value="Trans_reg_C"/>
    <property type="match status" value="1"/>
</dbReference>
<proteinExistence type="inferred from homology"/>
<dbReference type="InterPro" id="IPR005158">
    <property type="entry name" value="BTAD"/>
</dbReference>
<dbReference type="Gene3D" id="1.25.40.10">
    <property type="entry name" value="Tetratricopeptide repeat domain"/>
    <property type="match status" value="1"/>
</dbReference>
<evidence type="ECO:0000313" key="9">
    <source>
        <dbReference type="EMBL" id="MEJ8643860.1"/>
    </source>
</evidence>
<keyword evidence="5" id="KW-0804">Transcription</keyword>
<feature type="compositionally biased region" description="Low complexity" evidence="7">
    <location>
        <begin position="252"/>
        <end position="284"/>
    </location>
</feature>
<dbReference type="Pfam" id="PF00486">
    <property type="entry name" value="Trans_reg_C"/>
    <property type="match status" value="1"/>
</dbReference>
<dbReference type="EMBL" id="JBBKAM010000002">
    <property type="protein sequence ID" value="MEJ8643860.1"/>
    <property type="molecule type" value="Genomic_DNA"/>
</dbReference>
<evidence type="ECO:0000256" key="3">
    <source>
        <dbReference type="ARBA" id="ARBA00023015"/>
    </source>
</evidence>
<keyword evidence="2" id="KW-0902">Two-component regulatory system</keyword>
<dbReference type="InterPro" id="IPR036388">
    <property type="entry name" value="WH-like_DNA-bd_sf"/>
</dbReference>
<dbReference type="InterPro" id="IPR051677">
    <property type="entry name" value="AfsR-DnrI-RedD_regulator"/>
</dbReference>
<evidence type="ECO:0000313" key="10">
    <source>
        <dbReference type="Proteomes" id="UP001382904"/>
    </source>
</evidence>
<dbReference type="InterPro" id="IPR001867">
    <property type="entry name" value="OmpR/PhoB-type_DNA-bd"/>
</dbReference>
<reference evidence="9 10" key="1">
    <citation type="submission" date="2024-03" db="EMBL/GenBank/DDBJ databases">
        <title>Novel Streptomyces species of biotechnological and ecological value are a feature of Machair soil.</title>
        <authorList>
            <person name="Prole J.R."/>
            <person name="Goodfellow M."/>
            <person name="Allenby N."/>
            <person name="Ward A.C."/>
        </authorList>
    </citation>
    <scope>NUCLEOTIDE SEQUENCE [LARGE SCALE GENOMIC DNA]</scope>
    <source>
        <strain evidence="9 10">MS1.HAVA.3</strain>
    </source>
</reference>
<dbReference type="Pfam" id="PF03704">
    <property type="entry name" value="BTAD"/>
    <property type="match status" value="1"/>
</dbReference>
<dbReference type="Gene3D" id="1.10.10.10">
    <property type="entry name" value="Winged helix-like DNA-binding domain superfamily/Winged helix DNA-binding domain"/>
    <property type="match status" value="1"/>
</dbReference>
<organism evidence="9 10">
    <name type="scientific">Streptomyces caledonius</name>
    <dbReference type="NCBI Taxonomy" id="3134107"/>
    <lineage>
        <taxon>Bacteria</taxon>
        <taxon>Bacillati</taxon>
        <taxon>Actinomycetota</taxon>
        <taxon>Actinomycetes</taxon>
        <taxon>Kitasatosporales</taxon>
        <taxon>Streptomycetaceae</taxon>
        <taxon>Streptomyces</taxon>
    </lineage>
</organism>
<dbReference type="PROSITE" id="PS51755">
    <property type="entry name" value="OMPR_PHOB"/>
    <property type="match status" value="1"/>
</dbReference>
<keyword evidence="4 6" id="KW-0238">DNA-binding</keyword>
<evidence type="ECO:0000256" key="5">
    <source>
        <dbReference type="ARBA" id="ARBA00023163"/>
    </source>
</evidence>
<evidence type="ECO:0000256" key="1">
    <source>
        <dbReference type="ARBA" id="ARBA00005820"/>
    </source>
</evidence>
<evidence type="ECO:0000256" key="6">
    <source>
        <dbReference type="PROSITE-ProRule" id="PRU01091"/>
    </source>
</evidence>
<keyword evidence="3" id="KW-0805">Transcription regulation</keyword>
<dbReference type="CDD" id="cd15831">
    <property type="entry name" value="BTAD"/>
    <property type="match status" value="1"/>
</dbReference>
<dbReference type="Proteomes" id="UP001382904">
    <property type="component" value="Unassembled WGS sequence"/>
</dbReference>
<evidence type="ECO:0000259" key="8">
    <source>
        <dbReference type="PROSITE" id="PS51755"/>
    </source>
</evidence>
<evidence type="ECO:0000256" key="2">
    <source>
        <dbReference type="ARBA" id="ARBA00023012"/>
    </source>
</evidence>
<keyword evidence="10" id="KW-1185">Reference proteome</keyword>
<name>A0ABU8U7K5_9ACTN</name>
<dbReference type="SUPFAM" id="SSF46894">
    <property type="entry name" value="C-terminal effector domain of the bipartite response regulators"/>
    <property type="match status" value="1"/>
</dbReference>